<evidence type="ECO:0000313" key="2">
    <source>
        <dbReference type="Proteomes" id="UP000054477"/>
    </source>
</evidence>
<organism evidence="1 2">
    <name type="scientific">Laccaria amethystina LaAM-08-1</name>
    <dbReference type="NCBI Taxonomy" id="1095629"/>
    <lineage>
        <taxon>Eukaryota</taxon>
        <taxon>Fungi</taxon>
        <taxon>Dikarya</taxon>
        <taxon>Basidiomycota</taxon>
        <taxon>Agaricomycotina</taxon>
        <taxon>Agaricomycetes</taxon>
        <taxon>Agaricomycetidae</taxon>
        <taxon>Agaricales</taxon>
        <taxon>Agaricineae</taxon>
        <taxon>Hydnangiaceae</taxon>
        <taxon>Laccaria</taxon>
    </lineage>
</organism>
<dbReference type="EMBL" id="KN838801">
    <property type="protein sequence ID" value="KIJ94281.1"/>
    <property type="molecule type" value="Genomic_DNA"/>
</dbReference>
<reference evidence="1 2" key="1">
    <citation type="submission" date="2014-04" db="EMBL/GenBank/DDBJ databases">
        <authorList>
            <consortium name="DOE Joint Genome Institute"/>
            <person name="Kuo A."/>
            <person name="Kohler A."/>
            <person name="Nagy L.G."/>
            <person name="Floudas D."/>
            <person name="Copeland A."/>
            <person name="Barry K.W."/>
            <person name="Cichocki N."/>
            <person name="Veneault-Fourrey C."/>
            <person name="LaButti K."/>
            <person name="Lindquist E.A."/>
            <person name="Lipzen A."/>
            <person name="Lundell T."/>
            <person name="Morin E."/>
            <person name="Murat C."/>
            <person name="Sun H."/>
            <person name="Tunlid A."/>
            <person name="Henrissat B."/>
            <person name="Grigoriev I.V."/>
            <person name="Hibbett D.S."/>
            <person name="Martin F."/>
            <person name="Nordberg H.P."/>
            <person name="Cantor M.N."/>
            <person name="Hua S.X."/>
        </authorList>
    </citation>
    <scope>NUCLEOTIDE SEQUENCE [LARGE SCALE GENOMIC DNA]</scope>
    <source>
        <strain evidence="1 2">LaAM-08-1</strain>
    </source>
</reference>
<dbReference type="STRING" id="1095629.A0A0C9X9B6"/>
<accession>A0A0C9X9B6</accession>
<proteinExistence type="predicted"/>
<dbReference type="OrthoDB" id="3067012at2759"/>
<evidence type="ECO:0000313" key="1">
    <source>
        <dbReference type="EMBL" id="KIJ94281.1"/>
    </source>
</evidence>
<protein>
    <submittedName>
        <fullName evidence="1">Unplaced genomic scaffold K443scaffold_266, whole genome shotgun sequence</fullName>
    </submittedName>
</protein>
<sequence length="590" mass="65857">MFIESPISGPSPPTTVKVSEELPNSDLFQLEHQPQVSAPSEIFENQRIIGVILEHFEHDKSLEAARKNLRLAALTSKAFLEPAMNSLWSSLDSLIPLLSLLPFAPINNVYVFTGGITEGHWERFDYYARRVKIFTALAPRPGHTSVAVSDYVYLRIAQVRLSYSSSPLFPALQRLCIPDIPYPPSTGLSAAFLASSPSLESVELHSQATSDPQFFASYLSFLVAESAPTLRCLILRGNPCAEFLTPLRNLRNIRKLEISFPELSFSPDLFDTLASLEYLSDLVIDCAPPLTSPLPKSKRKGKKGMGIAKVTDSVPLLKLDQLNHLQITGSPTALSHVLGQLHALRLKSMVVKIRAEKTSVPRPFTSLDSECFKGISRSPSMSSIHIAETENCSVILTISDIRPILTLSQLEELDISVYSMTGGDEVIQEISSNLPILKILILPSKWNQTEFPPKNPTFRSLDILAYNCPDLIQLKLAIDPLDSDFPSFHNNTAAVRQRSHPLKALYIADANPNEQPLRTTRVIAIFRYIDQIFSNLEFVGHYGSGNKFTEVEELWSTFQGVRRDIRDRLIEKTPQPSYVSQAIQTIYRPM</sequence>
<dbReference type="InterPro" id="IPR032675">
    <property type="entry name" value="LRR_dom_sf"/>
</dbReference>
<dbReference type="Gene3D" id="3.80.10.10">
    <property type="entry name" value="Ribonuclease Inhibitor"/>
    <property type="match status" value="1"/>
</dbReference>
<gene>
    <name evidence="1" type="ORF">K443DRAFT_110676</name>
</gene>
<dbReference type="SUPFAM" id="SSF52058">
    <property type="entry name" value="L domain-like"/>
    <property type="match status" value="1"/>
</dbReference>
<keyword evidence="2" id="KW-1185">Reference proteome</keyword>
<dbReference type="AlphaFoldDB" id="A0A0C9X9B6"/>
<dbReference type="Proteomes" id="UP000054477">
    <property type="component" value="Unassembled WGS sequence"/>
</dbReference>
<name>A0A0C9X9B6_9AGAR</name>
<reference evidence="2" key="2">
    <citation type="submission" date="2015-01" db="EMBL/GenBank/DDBJ databases">
        <title>Evolutionary Origins and Diversification of the Mycorrhizal Mutualists.</title>
        <authorList>
            <consortium name="DOE Joint Genome Institute"/>
            <consortium name="Mycorrhizal Genomics Consortium"/>
            <person name="Kohler A."/>
            <person name="Kuo A."/>
            <person name="Nagy L.G."/>
            <person name="Floudas D."/>
            <person name="Copeland A."/>
            <person name="Barry K.W."/>
            <person name="Cichocki N."/>
            <person name="Veneault-Fourrey C."/>
            <person name="LaButti K."/>
            <person name="Lindquist E.A."/>
            <person name="Lipzen A."/>
            <person name="Lundell T."/>
            <person name="Morin E."/>
            <person name="Murat C."/>
            <person name="Riley R."/>
            <person name="Ohm R."/>
            <person name="Sun H."/>
            <person name="Tunlid A."/>
            <person name="Henrissat B."/>
            <person name="Grigoriev I.V."/>
            <person name="Hibbett D.S."/>
            <person name="Martin F."/>
        </authorList>
    </citation>
    <scope>NUCLEOTIDE SEQUENCE [LARGE SCALE GENOMIC DNA]</scope>
    <source>
        <strain evidence="2">LaAM-08-1</strain>
    </source>
</reference>
<dbReference type="HOGENOM" id="CLU_021164_3_1_1"/>